<keyword evidence="3" id="KW-1185">Reference proteome</keyword>
<sequence length="457" mass="51939">MTTNIPPDEAVSAETDSAYANDSLRNFDQQHQITDKDGEFIVPSFIQKSTSSPLPDAEADTVEKKPVSRLRVENDTKKSPTPDPQDNAQVQPEEAKPSVAASEPNGQKAASQPAPNNSPRRDDMHEASKPQRESKQKLGIIGGKGSGKSYLFQAMVYRTYAKKQAGALAYYLDGCEGDVHLYSSPVHRRDLEKAVETAEFVNEYENCYRLGSTLFDDQRWYRLTLPYRTGLLGTQRRELEVEFFDGCGEALLEDRDMGTEKQQLWKAAYLDATTMIFILPLWIAFPRKNLSSEDFEFRDRQLKGFRAVIENYHELRRLYKAQHPVRSILALSMADDPRTSLTGILDRWITPYMDKPGFYLNKLRKGQGVARYLANARKVSAFLHHEFEYHNDPLMAGIPDRLEFKAGKVWMIPLSAIEGKLLDIKLAYPQQRLDKPVPVHVELPLLVALCEHENALM</sequence>
<proteinExistence type="predicted"/>
<name>A0A1Z4C4C9_9GAMM</name>
<dbReference type="EMBL" id="CP022129">
    <property type="protein sequence ID" value="ASF48358.1"/>
    <property type="molecule type" value="Genomic_DNA"/>
</dbReference>
<feature type="compositionally biased region" description="Polar residues" evidence="1">
    <location>
        <begin position="104"/>
        <end position="118"/>
    </location>
</feature>
<evidence type="ECO:0000313" key="3">
    <source>
        <dbReference type="Proteomes" id="UP000197019"/>
    </source>
</evidence>
<evidence type="ECO:0000313" key="2">
    <source>
        <dbReference type="EMBL" id="ASF48358.1"/>
    </source>
</evidence>
<protein>
    <submittedName>
        <fullName evidence="2">Uncharacterized protein</fullName>
    </submittedName>
</protein>
<feature type="compositionally biased region" description="Basic and acidic residues" evidence="1">
    <location>
        <begin position="119"/>
        <end position="136"/>
    </location>
</feature>
<dbReference type="AlphaFoldDB" id="A0A1Z4C4C9"/>
<dbReference type="OrthoDB" id="7056793at2"/>
<dbReference type="KEGG" id="mpsy:CEK71_21105"/>
<evidence type="ECO:0000256" key="1">
    <source>
        <dbReference type="SAM" id="MobiDB-lite"/>
    </source>
</evidence>
<gene>
    <name evidence="2" type="ORF">CEK71_21105</name>
</gene>
<feature type="compositionally biased region" description="Basic and acidic residues" evidence="1">
    <location>
        <begin position="61"/>
        <end position="80"/>
    </location>
</feature>
<reference evidence="2 3" key="1">
    <citation type="submission" date="2017-06" db="EMBL/GenBank/DDBJ databases">
        <title>Genome Sequencing of the methanotroph Methylovulum psychrotolerants str. HV10-M2 isolated from a high-altitude environment.</title>
        <authorList>
            <person name="Mateos-Rivera A."/>
        </authorList>
    </citation>
    <scope>NUCLEOTIDE SEQUENCE [LARGE SCALE GENOMIC DNA]</scope>
    <source>
        <strain evidence="2 3">HV10_M2</strain>
    </source>
</reference>
<accession>A0A1Z4C4C9</accession>
<dbReference type="RefSeq" id="WP_088621227.1">
    <property type="nucleotide sequence ID" value="NZ_CP022129.1"/>
</dbReference>
<organism evidence="2 3">
    <name type="scientific">Methylovulum psychrotolerans</name>
    <dbReference type="NCBI Taxonomy" id="1704499"/>
    <lineage>
        <taxon>Bacteria</taxon>
        <taxon>Pseudomonadati</taxon>
        <taxon>Pseudomonadota</taxon>
        <taxon>Gammaproteobacteria</taxon>
        <taxon>Methylococcales</taxon>
        <taxon>Methylococcaceae</taxon>
        <taxon>Methylovulum</taxon>
    </lineage>
</organism>
<feature type="region of interest" description="Disordered" evidence="1">
    <location>
        <begin position="34"/>
        <end position="141"/>
    </location>
</feature>
<dbReference type="Proteomes" id="UP000197019">
    <property type="component" value="Chromosome"/>
</dbReference>